<evidence type="ECO:0000313" key="2">
    <source>
        <dbReference type="EMBL" id="QRQ82280.1"/>
    </source>
</evidence>
<name>A0A892ZIH9_9NEIS</name>
<dbReference type="RefSeq" id="WP_230339561.1">
    <property type="nucleotide sequence ID" value="NZ_CP069798.1"/>
</dbReference>
<protein>
    <submittedName>
        <fullName evidence="2">Uncharacterized protein</fullName>
    </submittedName>
</protein>
<evidence type="ECO:0000313" key="3">
    <source>
        <dbReference type="Proteomes" id="UP000653156"/>
    </source>
</evidence>
<gene>
    <name evidence="2" type="ORF">JQU52_02365</name>
</gene>
<evidence type="ECO:0000256" key="1">
    <source>
        <dbReference type="SAM" id="SignalP"/>
    </source>
</evidence>
<accession>A0A892ZIH9</accession>
<dbReference type="EMBL" id="CP069798">
    <property type="protein sequence ID" value="QRQ82280.1"/>
    <property type="molecule type" value="Genomic_DNA"/>
</dbReference>
<proteinExistence type="predicted"/>
<organism evidence="2 3">
    <name type="scientific">Paralysiella testudinis</name>
    <dbReference type="NCBI Taxonomy" id="2809020"/>
    <lineage>
        <taxon>Bacteria</taxon>
        <taxon>Pseudomonadati</taxon>
        <taxon>Pseudomonadota</taxon>
        <taxon>Betaproteobacteria</taxon>
        <taxon>Neisseriales</taxon>
        <taxon>Neisseriaceae</taxon>
        <taxon>Paralysiella</taxon>
    </lineage>
</organism>
<reference evidence="2" key="1">
    <citation type="submission" date="2021-02" db="EMBL/GenBank/DDBJ databases">
        <title>Neisseriaceae sp. 26B isolated from the cloaca of a Common Toad-headed Turtle (Mesoclemmys nasuta).</title>
        <authorList>
            <person name="Spergser J."/>
            <person name="Busse H.-J."/>
        </authorList>
    </citation>
    <scope>NUCLEOTIDE SEQUENCE</scope>
    <source>
        <strain evidence="2">26B</strain>
    </source>
</reference>
<sequence>MIWLGLLGLALPLQAQPALSPSPTLAQNLVKLAQNDEFMDMGHVAAALQLPQLPDKAVWSGPIYQNADTDFSAVYDPPPGDEHITKVVFSWNPGYRSGGRDAPPQMFASLRIIFDEQHCPAVAPVADASKQTPAAVSLPPSPHVQNGRSYTFYNFNFRSHDGQTKTDLSVSPTGCEIALSKVRDF</sequence>
<feature type="signal peptide" evidence="1">
    <location>
        <begin position="1"/>
        <end position="15"/>
    </location>
</feature>
<dbReference type="Proteomes" id="UP000653156">
    <property type="component" value="Chromosome"/>
</dbReference>
<keyword evidence="3" id="KW-1185">Reference proteome</keyword>
<feature type="chain" id="PRO_5034733000" evidence="1">
    <location>
        <begin position="16"/>
        <end position="185"/>
    </location>
</feature>
<dbReference type="KEGG" id="ptes:JQU52_02365"/>
<keyword evidence="1" id="KW-0732">Signal</keyword>
<dbReference type="AlphaFoldDB" id="A0A892ZIH9"/>